<sequence>MKAVLIREFGPVETLRVEEVPDPELAPGHVSIDVQATAANFVDLLVVSGTYQFLPERPFVPGKLPAGIVTAVADDVTGVRVGDRVLTLAEQGGYAQKAVVKAADCFRIPDSLPFVQAAGMALAYDTAWFALCDRGRAQAGDTVLVLGASGGVGLAAVQLAKAYGLKVVAGVSSEARARVVLDAGADAWIDLSRENPRDSIREQVHALTDGKGADIVLDPLGGDFFDGAIRAVAWCGRLVVIGFAAGRIPTLKMNYVLLKNIEVSGVQVSDYRKRTPDRMAHCMSEIFRLYGEGRLVPAQTRTYPLESAAQALAELQDRKASARLILLPNGDPAAR</sequence>
<dbReference type="GO" id="GO:0016491">
    <property type="term" value="F:oxidoreductase activity"/>
    <property type="evidence" value="ECO:0007669"/>
    <property type="project" value="InterPro"/>
</dbReference>
<reference evidence="2 3" key="1">
    <citation type="submission" date="2017-05" db="EMBL/GenBank/DDBJ databases">
        <title>Complete and WGS of Bordetella genogroups.</title>
        <authorList>
            <person name="Spilker T."/>
            <person name="LiPuma J."/>
        </authorList>
    </citation>
    <scope>NUCLEOTIDE SEQUENCE [LARGE SCALE GENOMIC DNA]</scope>
    <source>
        <strain evidence="2 3">AU7206</strain>
    </source>
</reference>
<feature type="domain" description="Enoyl reductase (ER)" evidence="1">
    <location>
        <begin position="10"/>
        <end position="326"/>
    </location>
</feature>
<dbReference type="Gene3D" id="3.40.50.720">
    <property type="entry name" value="NAD(P)-binding Rossmann-like Domain"/>
    <property type="match status" value="1"/>
</dbReference>
<dbReference type="Gene3D" id="3.90.180.10">
    <property type="entry name" value="Medium-chain alcohol dehydrogenases, catalytic domain"/>
    <property type="match status" value="1"/>
</dbReference>
<accession>A0A1W6Z9T8</accession>
<dbReference type="SMART" id="SM00829">
    <property type="entry name" value="PKS_ER"/>
    <property type="match status" value="1"/>
</dbReference>
<proteinExistence type="predicted"/>
<dbReference type="SUPFAM" id="SSF51735">
    <property type="entry name" value="NAD(P)-binding Rossmann-fold domains"/>
    <property type="match status" value="1"/>
</dbReference>
<dbReference type="SUPFAM" id="SSF50129">
    <property type="entry name" value="GroES-like"/>
    <property type="match status" value="1"/>
</dbReference>
<organism evidence="2 3">
    <name type="scientific">Bordetella genomosp. 13</name>
    <dbReference type="NCBI Taxonomy" id="463040"/>
    <lineage>
        <taxon>Bacteria</taxon>
        <taxon>Pseudomonadati</taxon>
        <taxon>Pseudomonadota</taxon>
        <taxon>Betaproteobacteria</taxon>
        <taxon>Burkholderiales</taxon>
        <taxon>Alcaligenaceae</taxon>
        <taxon>Bordetella</taxon>
    </lineage>
</organism>
<dbReference type="AlphaFoldDB" id="A0A1W6Z9T8"/>
<dbReference type="PANTHER" id="PTHR43677">
    <property type="entry name" value="SHORT-CHAIN DEHYDROGENASE/REDUCTASE"/>
    <property type="match status" value="1"/>
</dbReference>
<evidence type="ECO:0000313" key="2">
    <source>
        <dbReference type="EMBL" id="ARP94012.1"/>
    </source>
</evidence>
<dbReference type="Pfam" id="PF00107">
    <property type="entry name" value="ADH_zinc_N"/>
    <property type="match status" value="1"/>
</dbReference>
<dbReference type="InterPro" id="IPR051397">
    <property type="entry name" value="Zn-ADH-like_protein"/>
</dbReference>
<dbReference type="InterPro" id="IPR002364">
    <property type="entry name" value="Quin_OxRdtase/zeta-crystal_CS"/>
</dbReference>
<dbReference type="KEGG" id="bgm:CAL15_06230"/>
<evidence type="ECO:0000259" key="1">
    <source>
        <dbReference type="SMART" id="SM00829"/>
    </source>
</evidence>
<dbReference type="Proteomes" id="UP000194161">
    <property type="component" value="Chromosome"/>
</dbReference>
<dbReference type="CDD" id="cd08241">
    <property type="entry name" value="QOR1"/>
    <property type="match status" value="1"/>
</dbReference>
<dbReference type="GO" id="GO:0008270">
    <property type="term" value="F:zinc ion binding"/>
    <property type="evidence" value="ECO:0007669"/>
    <property type="project" value="InterPro"/>
</dbReference>
<gene>
    <name evidence="2" type="ORF">CAL15_06230</name>
</gene>
<dbReference type="STRING" id="463040.CAL15_06230"/>
<dbReference type="PANTHER" id="PTHR43677:SF4">
    <property type="entry name" value="QUINONE OXIDOREDUCTASE-LIKE PROTEIN 2"/>
    <property type="match status" value="1"/>
</dbReference>
<dbReference type="InterPro" id="IPR011032">
    <property type="entry name" value="GroES-like_sf"/>
</dbReference>
<dbReference type="PROSITE" id="PS01162">
    <property type="entry name" value="QOR_ZETA_CRYSTAL"/>
    <property type="match status" value="1"/>
</dbReference>
<evidence type="ECO:0000313" key="3">
    <source>
        <dbReference type="Proteomes" id="UP000194161"/>
    </source>
</evidence>
<name>A0A1W6Z9T8_9BORD</name>
<dbReference type="InterPro" id="IPR013149">
    <property type="entry name" value="ADH-like_C"/>
</dbReference>
<dbReference type="Pfam" id="PF08240">
    <property type="entry name" value="ADH_N"/>
    <property type="match status" value="1"/>
</dbReference>
<dbReference type="OrthoDB" id="4190732at2"/>
<protein>
    <recommendedName>
        <fullName evidence="1">Enoyl reductase (ER) domain-containing protein</fullName>
    </recommendedName>
</protein>
<dbReference type="InterPro" id="IPR036291">
    <property type="entry name" value="NAD(P)-bd_dom_sf"/>
</dbReference>
<dbReference type="InterPro" id="IPR013154">
    <property type="entry name" value="ADH-like_N"/>
</dbReference>
<dbReference type="EMBL" id="CP021111">
    <property type="protein sequence ID" value="ARP94012.1"/>
    <property type="molecule type" value="Genomic_DNA"/>
</dbReference>
<dbReference type="InterPro" id="IPR020843">
    <property type="entry name" value="ER"/>
</dbReference>
<keyword evidence="3" id="KW-1185">Reference proteome</keyword>